<organism evidence="10 11">
    <name type="scientific">Pollutimonas nitritireducens</name>
    <dbReference type="NCBI Taxonomy" id="2045209"/>
    <lineage>
        <taxon>Bacteria</taxon>
        <taxon>Pseudomonadati</taxon>
        <taxon>Pseudomonadota</taxon>
        <taxon>Betaproteobacteria</taxon>
        <taxon>Burkholderiales</taxon>
        <taxon>Alcaligenaceae</taxon>
        <taxon>Pollutimonas</taxon>
    </lineage>
</organism>
<evidence type="ECO:0000313" key="10">
    <source>
        <dbReference type="EMBL" id="PLC53271.1"/>
    </source>
</evidence>
<comment type="subcellular location">
    <subcellularLocation>
        <location evidence="1">Cell inner membrane</location>
        <topology evidence="1">Peripheral membrane protein</topology>
    </subcellularLocation>
</comment>
<dbReference type="SUPFAM" id="SSF52540">
    <property type="entry name" value="P-loop containing nucleoside triphosphate hydrolases"/>
    <property type="match status" value="1"/>
</dbReference>
<dbReference type="Gene3D" id="3.40.50.300">
    <property type="entry name" value="P-loop containing nucleotide triphosphate hydrolases"/>
    <property type="match status" value="1"/>
</dbReference>
<dbReference type="OrthoDB" id="9802772at2"/>
<comment type="similarity">
    <text evidence="2">Belongs to the ABC transporter superfamily.</text>
</comment>
<feature type="compositionally biased region" description="Polar residues" evidence="8">
    <location>
        <begin position="40"/>
        <end position="49"/>
    </location>
</feature>
<evidence type="ECO:0000256" key="7">
    <source>
        <dbReference type="ARBA" id="ARBA00023136"/>
    </source>
</evidence>
<feature type="compositionally biased region" description="Polar residues" evidence="8">
    <location>
        <begin position="16"/>
        <end position="29"/>
    </location>
</feature>
<accession>A0A2N4UE33</accession>
<evidence type="ECO:0000256" key="3">
    <source>
        <dbReference type="ARBA" id="ARBA00022448"/>
    </source>
</evidence>
<protein>
    <submittedName>
        <fullName evidence="10">Dipeptide/oligopeptide/nickel ABC transporter ATP-binding protein</fullName>
    </submittedName>
</protein>
<sequence length="375" mass="40190">MNATLLLRPPLRRSADTTPALSPRYQPTQLELPYRPSGDVSPQTEPLPSLQQVQSPALISIRNLRVSFEQNGRIVPILHGIDLEIQQGEAVGIVGESGCGKSITWLAILGLLGKQARVEGSARLKDQEILNATPQAITQIRGKRIAMIFQDPSSSLNPAHRIGTQVAEAVALHQGLGRQAAKAEAKRLLERVRIPNAAQRLQAYPHELSGGMNQRVMIAIALAGKPDLLVADEPTTALDATVQAQIIDLLKEIRVDSGMALALISHDLGVIADVSDRVMVMYAGRVVESAATDRLFSAPMHPYTRGLIAALPDLESENGRLEAIMGTVPEAGKLPSGCGFRPRCQHASDSCASAVPPLLPMVQGHHVACLKADVQ</sequence>
<dbReference type="PROSITE" id="PS50893">
    <property type="entry name" value="ABC_TRANSPORTER_2"/>
    <property type="match status" value="1"/>
</dbReference>
<dbReference type="EMBL" id="PDNV01000008">
    <property type="protein sequence ID" value="PLC53271.1"/>
    <property type="molecule type" value="Genomic_DNA"/>
</dbReference>
<name>A0A2N4UE33_9BURK</name>
<evidence type="ECO:0000313" key="11">
    <source>
        <dbReference type="Proteomes" id="UP000234328"/>
    </source>
</evidence>
<keyword evidence="3" id="KW-0813">Transport</keyword>
<gene>
    <name evidence="10" type="ORF">CR155_13390</name>
</gene>
<dbReference type="FunFam" id="3.40.50.300:FF:000016">
    <property type="entry name" value="Oligopeptide ABC transporter ATP-binding component"/>
    <property type="match status" value="1"/>
</dbReference>
<dbReference type="CDD" id="cd03257">
    <property type="entry name" value="ABC_NikE_OppD_transporters"/>
    <property type="match status" value="1"/>
</dbReference>
<feature type="domain" description="ABC transporter" evidence="9">
    <location>
        <begin position="61"/>
        <end position="308"/>
    </location>
</feature>
<evidence type="ECO:0000256" key="2">
    <source>
        <dbReference type="ARBA" id="ARBA00005417"/>
    </source>
</evidence>
<dbReference type="Pfam" id="PF00005">
    <property type="entry name" value="ABC_tran"/>
    <property type="match status" value="1"/>
</dbReference>
<dbReference type="Pfam" id="PF08352">
    <property type="entry name" value="oligo_HPY"/>
    <property type="match status" value="1"/>
</dbReference>
<keyword evidence="6 10" id="KW-0067">ATP-binding</keyword>
<dbReference type="GO" id="GO:0005524">
    <property type="term" value="F:ATP binding"/>
    <property type="evidence" value="ECO:0007669"/>
    <property type="project" value="UniProtKB-KW"/>
</dbReference>
<keyword evidence="11" id="KW-1185">Reference proteome</keyword>
<dbReference type="InterPro" id="IPR003593">
    <property type="entry name" value="AAA+_ATPase"/>
</dbReference>
<evidence type="ECO:0000256" key="4">
    <source>
        <dbReference type="ARBA" id="ARBA00022475"/>
    </source>
</evidence>
<dbReference type="PANTHER" id="PTHR43297">
    <property type="entry name" value="OLIGOPEPTIDE TRANSPORT ATP-BINDING PROTEIN APPD"/>
    <property type="match status" value="1"/>
</dbReference>
<dbReference type="PANTHER" id="PTHR43297:SF2">
    <property type="entry name" value="DIPEPTIDE TRANSPORT ATP-BINDING PROTEIN DPPD"/>
    <property type="match status" value="1"/>
</dbReference>
<evidence type="ECO:0000256" key="8">
    <source>
        <dbReference type="SAM" id="MobiDB-lite"/>
    </source>
</evidence>
<comment type="caution">
    <text evidence="10">The sequence shown here is derived from an EMBL/GenBank/DDBJ whole genome shotgun (WGS) entry which is preliminary data.</text>
</comment>
<dbReference type="GO" id="GO:0015833">
    <property type="term" value="P:peptide transport"/>
    <property type="evidence" value="ECO:0007669"/>
    <property type="project" value="InterPro"/>
</dbReference>
<dbReference type="RefSeq" id="WP_102070541.1">
    <property type="nucleotide sequence ID" value="NZ_PDNV01000008.1"/>
</dbReference>
<dbReference type="AlphaFoldDB" id="A0A2N4UE33"/>
<dbReference type="InterPro" id="IPR003439">
    <property type="entry name" value="ABC_transporter-like_ATP-bd"/>
</dbReference>
<dbReference type="InterPro" id="IPR050388">
    <property type="entry name" value="ABC_Ni/Peptide_Import"/>
</dbReference>
<evidence type="ECO:0000256" key="5">
    <source>
        <dbReference type="ARBA" id="ARBA00022741"/>
    </source>
</evidence>
<dbReference type="GO" id="GO:0005886">
    <property type="term" value="C:plasma membrane"/>
    <property type="evidence" value="ECO:0007669"/>
    <property type="project" value="UniProtKB-SubCell"/>
</dbReference>
<dbReference type="InterPro" id="IPR027417">
    <property type="entry name" value="P-loop_NTPase"/>
</dbReference>
<reference evidence="10 11" key="1">
    <citation type="submission" date="2017-10" db="EMBL/GenBank/DDBJ databases">
        <title>Two draft genome sequences of Pusillimonas sp. strains isolated from a nitrate- and radionuclide-contaminated groundwater in Russia.</title>
        <authorList>
            <person name="Grouzdev D.S."/>
            <person name="Tourova T.P."/>
            <person name="Goeva M.A."/>
            <person name="Babich T.L."/>
            <person name="Sokolova D.S."/>
            <person name="Abdullin R."/>
            <person name="Poltaraus A.B."/>
            <person name="Toshchakov S.V."/>
            <person name="Nazina T.N."/>
        </authorList>
    </citation>
    <scope>NUCLEOTIDE SEQUENCE [LARGE SCALE GENOMIC DNA]</scope>
    <source>
        <strain evidence="10 11">JR1/69-2-13</strain>
    </source>
</reference>
<dbReference type="Proteomes" id="UP000234328">
    <property type="component" value="Unassembled WGS sequence"/>
</dbReference>
<dbReference type="SMART" id="SM00382">
    <property type="entry name" value="AAA"/>
    <property type="match status" value="1"/>
</dbReference>
<keyword evidence="5" id="KW-0547">Nucleotide-binding</keyword>
<keyword evidence="7" id="KW-0472">Membrane</keyword>
<dbReference type="InterPro" id="IPR013563">
    <property type="entry name" value="Oligopep_ABC_C"/>
</dbReference>
<feature type="region of interest" description="Disordered" evidence="8">
    <location>
        <begin position="1"/>
        <end position="49"/>
    </location>
</feature>
<dbReference type="GO" id="GO:0016887">
    <property type="term" value="F:ATP hydrolysis activity"/>
    <property type="evidence" value="ECO:0007669"/>
    <property type="project" value="InterPro"/>
</dbReference>
<dbReference type="NCBIfam" id="TIGR01727">
    <property type="entry name" value="oligo_HPY"/>
    <property type="match status" value="1"/>
</dbReference>
<dbReference type="GO" id="GO:0055085">
    <property type="term" value="P:transmembrane transport"/>
    <property type="evidence" value="ECO:0007669"/>
    <property type="project" value="UniProtKB-ARBA"/>
</dbReference>
<evidence type="ECO:0000256" key="1">
    <source>
        <dbReference type="ARBA" id="ARBA00004417"/>
    </source>
</evidence>
<evidence type="ECO:0000256" key="6">
    <source>
        <dbReference type="ARBA" id="ARBA00022840"/>
    </source>
</evidence>
<keyword evidence="4" id="KW-1003">Cell membrane</keyword>
<evidence type="ECO:0000259" key="9">
    <source>
        <dbReference type="PROSITE" id="PS50893"/>
    </source>
</evidence>
<proteinExistence type="inferred from homology"/>